<feature type="transmembrane region" description="Helical" evidence="2">
    <location>
        <begin position="366"/>
        <end position="386"/>
    </location>
</feature>
<organism evidence="3 4">
    <name type="scientific">Penicillium alfredii</name>
    <dbReference type="NCBI Taxonomy" id="1506179"/>
    <lineage>
        <taxon>Eukaryota</taxon>
        <taxon>Fungi</taxon>
        <taxon>Dikarya</taxon>
        <taxon>Ascomycota</taxon>
        <taxon>Pezizomycotina</taxon>
        <taxon>Eurotiomycetes</taxon>
        <taxon>Eurotiomycetidae</taxon>
        <taxon>Eurotiales</taxon>
        <taxon>Aspergillaceae</taxon>
        <taxon>Penicillium</taxon>
    </lineage>
</organism>
<dbReference type="EMBL" id="JAPMSZ010000007">
    <property type="protein sequence ID" value="KAJ5095577.1"/>
    <property type="molecule type" value="Genomic_DNA"/>
</dbReference>
<sequence length="390" mass="43664">MAAPRQKQMGRKRNSESLETEPSLAKKAKTSQGNHPGAVSGQLKRPSKAAVPNFSKPQELNLRSSSRDLGFLKPPLELKPTDEDFRAGHQNPKDHSSCELDVLHWPKISFGDDTPQPRWLVTRDRISPSRGENLSDEVDQSQAGPAIPTGYALDADTGLGGLVWTFDAGPASGWNQLAQDQLYEYAFRHLEDALKDLFTRDQFRSAILDSPLASIAKNMKDPLPPLPAAPTTCYFGETRGMHCIVNAPTRIGQAMYYLNNYKRPSMTMRPGLQTRPSNMHTLAAKVFHHMKGTLGPPSSQITPENTAYICRTQSAELRRLEESRKQHRVNEYDPERMQDIPTSGRLSPLPLEDGGKIGRIGEYKCVWYSVIVLVLSMFLCLFLYSFKVIR</sequence>
<evidence type="ECO:0000256" key="1">
    <source>
        <dbReference type="SAM" id="MobiDB-lite"/>
    </source>
</evidence>
<gene>
    <name evidence="3" type="ORF">NUU61_004933</name>
</gene>
<dbReference type="AlphaFoldDB" id="A0A9W9F8L1"/>
<keyword evidence="2" id="KW-0812">Transmembrane</keyword>
<evidence type="ECO:0000313" key="4">
    <source>
        <dbReference type="Proteomes" id="UP001141434"/>
    </source>
</evidence>
<feature type="region of interest" description="Disordered" evidence="1">
    <location>
        <begin position="1"/>
        <end position="95"/>
    </location>
</feature>
<feature type="compositionally biased region" description="Basic and acidic residues" evidence="1">
    <location>
        <begin position="79"/>
        <end position="95"/>
    </location>
</feature>
<accession>A0A9W9F8L1</accession>
<name>A0A9W9F8L1_9EURO</name>
<protein>
    <submittedName>
        <fullName evidence="3">Uncharacterized protein</fullName>
    </submittedName>
</protein>
<evidence type="ECO:0000313" key="3">
    <source>
        <dbReference type="EMBL" id="KAJ5095577.1"/>
    </source>
</evidence>
<proteinExistence type="predicted"/>
<dbReference type="OrthoDB" id="4506111at2759"/>
<dbReference type="RefSeq" id="XP_056511128.1">
    <property type="nucleotide sequence ID" value="XM_056655515.1"/>
</dbReference>
<dbReference type="GeneID" id="81394683"/>
<keyword evidence="2" id="KW-0472">Membrane</keyword>
<evidence type="ECO:0000256" key="2">
    <source>
        <dbReference type="SAM" id="Phobius"/>
    </source>
</evidence>
<keyword evidence="4" id="KW-1185">Reference proteome</keyword>
<feature type="compositionally biased region" description="Polar residues" evidence="1">
    <location>
        <begin position="55"/>
        <end position="64"/>
    </location>
</feature>
<reference evidence="3" key="2">
    <citation type="journal article" date="2023" name="IMA Fungus">
        <title>Comparative genomic study of the Penicillium genus elucidates a diverse pangenome and 15 lateral gene transfer events.</title>
        <authorList>
            <person name="Petersen C."/>
            <person name="Sorensen T."/>
            <person name="Nielsen M.R."/>
            <person name="Sondergaard T.E."/>
            <person name="Sorensen J.L."/>
            <person name="Fitzpatrick D.A."/>
            <person name="Frisvad J.C."/>
            <person name="Nielsen K.L."/>
        </authorList>
    </citation>
    <scope>NUCLEOTIDE SEQUENCE</scope>
    <source>
        <strain evidence="3">IBT 34128</strain>
    </source>
</reference>
<keyword evidence="2" id="KW-1133">Transmembrane helix</keyword>
<reference evidence="3" key="1">
    <citation type="submission" date="2022-11" db="EMBL/GenBank/DDBJ databases">
        <authorList>
            <person name="Petersen C."/>
        </authorList>
    </citation>
    <scope>NUCLEOTIDE SEQUENCE</scope>
    <source>
        <strain evidence="3">IBT 34128</strain>
    </source>
</reference>
<comment type="caution">
    <text evidence="3">The sequence shown here is derived from an EMBL/GenBank/DDBJ whole genome shotgun (WGS) entry which is preliminary data.</text>
</comment>
<dbReference type="Proteomes" id="UP001141434">
    <property type="component" value="Unassembled WGS sequence"/>
</dbReference>